<proteinExistence type="predicted"/>
<reference evidence="1" key="1">
    <citation type="submission" date="2018-11" db="EMBL/GenBank/DDBJ databases">
        <title>The sequence and de novo assembly of Larimichthys crocea genome using PacBio and Hi-C technologies.</title>
        <authorList>
            <person name="Xu P."/>
            <person name="Chen B."/>
            <person name="Zhou Z."/>
            <person name="Ke Q."/>
            <person name="Wu Y."/>
            <person name="Bai H."/>
            <person name="Pu F."/>
        </authorList>
    </citation>
    <scope>NUCLEOTIDE SEQUENCE</scope>
    <source>
        <tissue evidence="1">Muscle</tissue>
    </source>
</reference>
<comment type="caution">
    <text evidence="1">The sequence shown here is derived from an EMBL/GenBank/DDBJ whole genome shotgun (WGS) entry which is preliminary data.</text>
</comment>
<keyword evidence="2" id="KW-1185">Reference proteome</keyword>
<dbReference type="Proteomes" id="UP000793456">
    <property type="component" value="Chromosome XIX"/>
</dbReference>
<evidence type="ECO:0000313" key="2">
    <source>
        <dbReference type="Proteomes" id="UP000793456"/>
    </source>
</evidence>
<dbReference type="EMBL" id="CM011692">
    <property type="protein sequence ID" value="TMS06274.1"/>
    <property type="molecule type" value="Genomic_DNA"/>
</dbReference>
<sequence>MPNVLSASVSVHSGEAAHTAGCHHRSGLLSCRIFGGLRYHPDLHDPPNPAGTTCAHVIFI</sequence>
<gene>
    <name evidence="1" type="ORF">E3U43_016033</name>
</gene>
<evidence type="ECO:0000313" key="1">
    <source>
        <dbReference type="EMBL" id="TMS06274.1"/>
    </source>
</evidence>
<protein>
    <submittedName>
        <fullName evidence="1">Uncharacterized protein</fullName>
    </submittedName>
</protein>
<name>A0ACD3QI98_LARCR</name>
<accession>A0ACD3QI98</accession>
<organism evidence="1 2">
    <name type="scientific">Larimichthys crocea</name>
    <name type="common">Large yellow croaker</name>
    <name type="synonym">Pseudosciaena crocea</name>
    <dbReference type="NCBI Taxonomy" id="215358"/>
    <lineage>
        <taxon>Eukaryota</taxon>
        <taxon>Metazoa</taxon>
        <taxon>Chordata</taxon>
        <taxon>Craniata</taxon>
        <taxon>Vertebrata</taxon>
        <taxon>Euteleostomi</taxon>
        <taxon>Actinopterygii</taxon>
        <taxon>Neopterygii</taxon>
        <taxon>Teleostei</taxon>
        <taxon>Neoteleostei</taxon>
        <taxon>Acanthomorphata</taxon>
        <taxon>Eupercaria</taxon>
        <taxon>Sciaenidae</taxon>
        <taxon>Larimichthys</taxon>
    </lineage>
</organism>